<evidence type="ECO:0000256" key="4">
    <source>
        <dbReference type="ARBA" id="ARBA00012173"/>
    </source>
</evidence>
<keyword evidence="6 12" id="KW-0662">Pyridine nucleotide biosynthesis</keyword>
<protein>
    <recommendedName>
        <fullName evidence="4 10">L-aspartate oxidase</fullName>
        <ecNumber evidence="4 10">1.4.3.16</ecNumber>
    </recommendedName>
</protein>
<dbReference type="InterPro" id="IPR037099">
    <property type="entry name" value="Fum_R/Succ_DH_flav-like_C_sf"/>
</dbReference>
<comment type="caution">
    <text evidence="15">The sequence shown here is derived from an EMBL/GenBank/DDBJ whole genome shotgun (WGS) entry which is preliminary data.</text>
</comment>
<dbReference type="FunFam" id="1.20.58.100:FF:000002">
    <property type="entry name" value="L-aspartate oxidase"/>
    <property type="match status" value="1"/>
</dbReference>
<dbReference type="Pfam" id="PF00890">
    <property type="entry name" value="FAD_binding_2"/>
    <property type="match status" value="1"/>
</dbReference>
<feature type="active site" description="Proton acceptor" evidence="11">
    <location>
        <position position="286"/>
    </location>
</feature>
<dbReference type="EC" id="1.4.3.16" evidence="4 10"/>
<dbReference type="Gene3D" id="3.50.50.60">
    <property type="entry name" value="FAD/NAD(P)-binding domain"/>
    <property type="match status" value="1"/>
</dbReference>
<name>A0A833H2F5_9LEPT</name>
<comment type="catalytic activity">
    <reaction evidence="9">
        <text>L-aspartate + O2 = iminosuccinate + H2O2</text>
        <dbReference type="Rhea" id="RHEA:25876"/>
        <dbReference type="ChEBI" id="CHEBI:15379"/>
        <dbReference type="ChEBI" id="CHEBI:16240"/>
        <dbReference type="ChEBI" id="CHEBI:29991"/>
        <dbReference type="ChEBI" id="CHEBI:77875"/>
        <dbReference type="EC" id="1.4.3.16"/>
    </reaction>
    <physiologicalReaction direction="left-to-right" evidence="9">
        <dbReference type="Rhea" id="RHEA:25877"/>
    </physiologicalReaction>
</comment>
<dbReference type="AlphaFoldDB" id="A0A833H2F5"/>
<gene>
    <name evidence="15" type="primary">nadB</name>
    <name evidence="15" type="ORF">F9K24_08110</name>
</gene>
<dbReference type="PANTHER" id="PTHR42716">
    <property type="entry name" value="L-ASPARTATE OXIDASE"/>
    <property type="match status" value="1"/>
</dbReference>
<dbReference type="Gene3D" id="1.20.58.100">
    <property type="entry name" value="Fumarate reductase/succinate dehydrogenase flavoprotein-like, C-terminal domain"/>
    <property type="match status" value="1"/>
</dbReference>
<feature type="domain" description="FAD-dependent oxidoreductase 2 FAD-binding" evidence="13">
    <location>
        <begin position="7"/>
        <end position="388"/>
    </location>
</feature>
<dbReference type="SUPFAM" id="SSF56425">
    <property type="entry name" value="Succinate dehydrogenase/fumarate reductase flavoprotein, catalytic domain"/>
    <property type="match status" value="1"/>
</dbReference>
<evidence type="ECO:0000256" key="6">
    <source>
        <dbReference type="ARBA" id="ARBA00022642"/>
    </source>
</evidence>
<sequence length="539" mass="60045">MAELSCDFLILGSGVTGLYTAYQLADLGSVVLVTKADLVESNTAYAQGGIASVLAATDSFESHIRDTLDAGAGLCDPEAVRVLVTEGPDHIRRLIELGARFETGPGGELDLHREGGHSHNRIVHSGDLTGKEVELVLADAVRSKNVRILEHHSAVELITRYHLDGGNPSEEEPACFGAYVYNRKTWEIFVIRARATILATGGAGHVYLHNTNPEVATGDGVALGYKAGAVVSNMEFYQFHPTCLYDPGRRSFLITEAMRGFGGRLLSYEMRPFMHEYDERKELAPRDIVARAIDAEMKKSGSPHVWLDVSDHPAEELMHKFPNIYATCLSRGIDISKQPIPVVPAAHYMCGGIETDLFGRTRLKGLYAAGEVASTGVHGGNRLASNSLLEGLVFGSRIAADLKANPIRDDREKIRPWNKEGLDNPEEWILVQHNYGEIRHIMWNYVGIVRSNLRLDRALRRMNLLCDEIMDFYRRTVIQNKILELRNLAVVAKLIILSARHRHESRGLHFTTDYPENRTPSRQNTSIVRTPDEEFKFLN</sequence>
<evidence type="ECO:0000256" key="7">
    <source>
        <dbReference type="ARBA" id="ARBA00022827"/>
    </source>
</evidence>
<dbReference type="FunFam" id="3.90.700.10:FF:000002">
    <property type="entry name" value="L-aspartate oxidase"/>
    <property type="match status" value="1"/>
</dbReference>
<comment type="subcellular location">
    <subcellularLocation>
        <location evidence="12">Cytoplasm</location>
    </subcellularLocation>
</comment>
<evidence type="ECO:0000256" key="12">
    <source>
        <dbReference type="RuleBase" id="RU362049"/>
    </source>
</evidence>
<keyword evidence="7 12" id="KW-0274">FAD</keyword>
<dbReference type="InterPro" id="IPR003953">
    <property type="entry name" value="FAD-dep_OxRdtase_2_FAD-bd"/>
</dbReference>
<dbReference type="Gene3D" id="3.90.700.10">
    <property type="entry name" value="Succinate dehydrogenase/fumarate reductase flavoprotein, catalytic domain"/>
    <property type="match status" value="1"/>
</dbReference>
<evidence type="ECO:0000256" key="10">
    <source>
        <dbReference type="NCBIfam" id="TIGR00551"/>
    </source>
</evidence>
<dbReference type="SUPFAM" id="SSF51905">
    <property type="entry name" value="FAD/NAD(P)-binding domain"/>
    <property type="match status" value="1"/>
</dbReference>
<dbReference type="UniPathway" id="UPA00253">
    <property type="reaction ID" value="UER00326"/>
</dbReference>
<dbReference type="GO" id="GO:0034628">
    <property type="term" value="P:'de novo' NAD+ biosynthetic process from L-aspartate"/>
    <property type="evidence" value="ECO:0007669"/>
    <property type="project" value="TreeGrafter"/>
</dbReference>
<evidence type="ECO:0000259" key="14">
    <source>
        <dbReference type="Pfam" id="PF02910"/>
    </source>
</evidence>
<dbReference type="GO" id="GO:0008734">
    <property type="term" value="F:L-aspartate oxidase activity"/>
    <property type="evidence" value="ECO:0007669"/>
    <property type="project" value="UniProtKB-UniRule"/>
</dbReference>
<comment type="similarity">
    <text evidence="3 12">Belongs to the FAD-dependent oxidoreductase 2 family. NadB subfamily.</text>
</comment>
<reference evidence="15 16" key="1">
    <citation type="submission" date="2019-10" db="EMBL/GenBank/DDBJ databases">
        <title>Extracellular Electron Transfer in a Candidatus Methanoperedens spp. Enrichment Culture.</title>
        <authorList>
            <person name="Berger S."/>
            <person name="Rangel Shaw D."/>
            <person name="Berben T."/>
            <person name="In 'T Zandt M."/>
            <person name="Frank J."/>
            <person name="Reimann J."/>
            <person name="Jetten M.S.M."/>
            <person name="Welte C.U."/>
        </authorList>
    </citation>
    <scope>NUCLEOTIDE SEQUENCE [LARGE SCALE GENOMIC DNA]</scope>
    <source>
        <strain evidence="15">SB12</strain>
    </source>
</reference>
<evidence type="ECO:0000256" key="9">
    <source>
        <dbReference type="ARBA" id="ARBA00048305"/>
    </source>
</evidence>
<organism evidence="15 16">
    <name type="scientific">Leptonema illini</name>
    <dbReference type="NCBI Taxonomy" id="183"/>
    <lineage>
        <taxon>Bacteria</taxon>
        <taxon>Pseudomonadati</taxon>
        <taxon>Spirochaetota</taxon>
        <taxon>Spirochaetia</taxon>
        <taxon>Leptospirales</taxon>
        <taxon>Leptospiraceae</taxon>
        <taxon>Leptonema</taxon>
    </lineage>
</organism>
<dbReference type="InterPro" id="IPR005288">
    <property type="entry name" value="NadB"/>
</dbReference>
<evidence type="ECO:0000256" key="2">
    <source>
        <dbReference type="ARBA" id="ARBA00004950"/>
    </source>
</evidence>
<dbReference type="Pfam" id="PF02910">
    <property type="entry name" value="Succ_DH_flav_C"/>
    <property type="match status" value="1"/>
</dbReference>
<proteinExistence type="inferred from homology"/>
<dbReference type="EMBL" id="WBUI01000006">
    <property type="protein sequence ID" value="KAB2933303.1"/>
    <property type="molecule type" value="Genomic_DNA"/>
</dbReference>
<dbReference type="PANTHER" id="PTHR42716:SF2">
    <property type="entry name" value="L-ASPARTATE OXIDASE, CHLOROPLASTIC"/>
    <property type="match status" value="1"/>
</dbReference>
<evidence type="ECO:0000256" key="5">
    <source>
        <dbReference type="ARBA" id="ARBA00022630"/>
    </source>
</evidence>
<dbReference type="InterPro" id="IPR015939">
    <property type="entry name" value="Fum_Rdtase/Succ_DH_flav-like_C"/>
</dbReference>
<evidence type="ECO:0000256" key="1">
    <source>
        <dbReference type="ARBA" id="ARBA00001974"/>
    </source>
</evidence>
<evidence type="ECO:0000256" key="3">
    <source>
        <dbReference type="ARBA" id="ARBA00008562"/>
    </source>
</evidence>
<dbReference type="PIRSF" id="PIRSF000171">
    <property type="entry name" value="SDHA_APRA_LASPO"/>
    <property type="match status" value="1"/>
</dbReference>
<comment type="function">
    <text evidence="12">Catalyzes the oxidation of L-aspartate to iminoaspartate.</text>
</comment>
<evidence type="ECO:0000313" key="16">
    <source>
        <dbReference type="Proteomes" id="UP000460298"/>
    </source>
</evidence>
<evidence type="ECO:0000256" key="8">
    <source>
        <dbReference type="ARBA" id="ARBA00023002"/>
    </source>
</evidence>
<dbReference type="NCBIfam" id="TIGR00551">
    <property type="entry name" value="nadB"/>
    <property type="match status" value="1"/>
</dbReference>
<dbReference type="InterPro" id="IPR036188">
    <property type="entry name" value="FAD/NAD-bd_sf"/>
</dbReference>
<dbReference type="SUPFAM" id="SSF46977">
    <property type="entry name" value="Succinate dehydrogenase/fumarate reductase flavoprotein C-terminal domain"/>
    <property type="match status" value="1"/>
</dbReference>
<evidence type="ECO:0000256" key="11">
    <source>
        <dbReference type="PIRSR" id="PIRSR000171-1"/>
    </source>
</evidence>
<comment type="cofactor">
    <cofactor evidence="1 12">
        <name>FAD</name>
        <dbReference type="ChEBI" id="CHEBI:57692"/>
    </cofactor>
</comment>
<dbReference type="PRINTS" id="PR00368">
    <property type="entry name" value="FADPNR"/>
</dbReference>
<keyword evidence="8 12" id="KW-0560">Oxidoreductase</keyword>
<dbReference type="NCBIfam" id="NF006567">
    <property type="entry name" value="PRK09077.1"/>
    <property type="match status" value="1"/>
</dbReference>
<feature type="domain" description="Fumarate reductase/succinate dehydrogenase flavoprotein-like C-terminal" evidence="14">
    <location>
        <begin position="437"/>
        <end position="518"/>
    </location>
</feature>
<keyword evidence="5 12" id="KW-0285">Flavoprotein</keyword>
<accession>A0A833H2F5</accession>
<evidence type="ECO:0000313" key="15">
    <source>
        <dbReference type="EMBL" id="KAB2933303.1"/>
    </source>
</evidence>
<dbReference type="InterPro" id="IPR027477">
    <property type="entry name" value="Succ_DH/fumarate_Rdtase_cat_sf"/>
</dbReference>
<comment type="pathway">
    <text evidence="2 12">Cofactor biosynthesis; NAD(+) biosynthesis; iminoaspartate from L-aspartate (oxidase route): step 1/1.</text>
</comment>
<evidence type="ECO:0000259" key="13">
    <source>
        <dbReference type="Pfam" id="PF00890"/>
    </source>
</evidence>
<dbReference type="Proteomes" id="UP000460298">
    <property type="component" value="Unassembled WGS sequence"/>
</dbReference>
<dbReference type="GO" id="GO:0005737">
    <property type="term" value="C:cytoplasm"/>
    <property type="evidence" value="ECO:0007669"/>
    <property type="project" value="UniProtKB-SubCell"/>
</dbReference>